<dbReference type="Pfam" id="PF06439">
    <property type="entry name" value="3keto-disac_hyd"/>
    <property type="match status" value="1"/>
</dbReference>
<evidence type="ECO:0000259" key="2">
    <source>
        <dbReference type="Pfam" id="PF06439"/>
    </source>
</evidence>
<sequence>MKKVVTFISIFFLVVLVSSCAEKTAPPEVLFQKESKDWFSEGHAEWKYVKNELIGSLDSGSGFVMTNKSYSNFVLELEFKPDSAINSGIFIRCKENVISNTDCYEINIWDLHPNQDNRTGSVVTRSKPLEKVETLDKWNSYKIRNDKDHLQVWVNDIMTIDIKNKDLSDGPIGLQAAASGKILFRNVRLTPLE</sequence>
<feature type="domain" description="3-keto-alpha-glucoside-1,2-lyase/3-keto-2-hydroxy-glucal hydratase" evidence="2">
    <location>
        <begin position="33"/>
        <end position="189"/>
    </location>
</feature>
<comment type="caution">
    <text evidence="3">The sequence shown here is derived from an EMBL/GenBank/DDBJ whole genome shotgun (WGS) entry which is preliminary data.</text>
</comment>
<accession>A0A5S3Q8Q7</accession>
<dbReference type="InterPro" id="IPR010496">
    <property type="entry name" value="AL/BT2_dom"/>
</dbReference>
<dbReference type="AlphaFoldDB" id="A0A5S3Q8Q7"/>
<gene>
    <name evidence="3" type="ORF">FEE95_19685</name>
</gene>
<feature type="signal peptide" evidence="1">
    <location>
        <begin position="1"/>
        <end position="23"/>
    </location>
</feature>
<dbReference type="Proteomes" id="UP000310314">
    <property type="component" value="Unassembled WGS sequence"/>
</dbReference>
<protein>
    <submittedName>
        <fullName evidence="3">DUF1080 domain-containing protein</fullName>
    </submittedName>
</protein>
<organism evidence="3 4">
    <name type="scientific">Maribacter algarum</name>
    <name type="common">ex Zhang et al. 2020</name>
    <dbReference type="NCBI Taxonomy" id="2578118"/>
    <lineage>
        <taxon>Bacteria</taxon>
        <taxon>Pseudomonadati</taxon>
        <taxon>Bacteroidota</taxon>
        <taxon>Flavobacteriia</taxon>
        <taxon>Flavobacteriales</taxon>
        <taxon>Flavobacteriaceae</taxon>
        <taxon>Maribacter</taxon>
    </lineage>
</organism>
<reference evidence="3 4" key="1">
    <citation type="submission" date="2019-05" db="EMBL/GenBank/DDBJ databases">
        <authorList>
            <person name="Zhang J.-Y."/>
            <person name="Feg X."/>
            <person name="Du Z.-J."/>
        </authorList>
    </citation>
    <scope>NUCLEOTIDE SEQUENCE [LARGE SCALE GENOMIC DNA]</scope>
    <source>
        <strain evidence="3 4">RZ26</strain>
    </source>
</reference>
<keyword evidence="4" id="KW-1185">Reference proteome</keyword>
<evidence type="ECO:0000256" key="1">
    <source>
        <dbReference type="SAM" id="SignalP"/>
    </source>
</evidence>
<dbReference type="EMBL" id="VATY01000005">
    <property type="protein sequence ID" value="TMM53291.1"/>
    <property type="molecule type" value="Genomic_DNA"/>
</dbReference>
<dbReference type="OrthoDB" id="259356at2"/>
<evidence type="ECO:0000313" key="3">
    <source>
        <dbReference type="EMBL" id="TMM53291.1"/>
    </source>
</evidence>
<name>A0A5S3Q8Q7_9FLAO</name>
<feature type="chain" id="PRO_5024412004" evidence="1">
    <location>
        <begin position="24"/>
        <end position="193"/>
    </location>
</feature>
<evidence type="ECO:0000313" key="4">
    <source>
        <dbReference type="Proteomes" id="UP000310314"/>
    </source>
</evidence>
<dbReference type="Gene3D" id="2.60.120.560">
    <property type="entry name" value="Exo-inulinase, domain 1"/>
    <property type="match status" value="1"/>
</dbReference>
<keyword evidence="1" id="KW-0732">Signal</keyword>
<proteinExistence type="predicted"/>
<dbReference type="RefSeq" id="WP_138659751.1">
    <property type="nucleotide sequence ID" value="NZ_VATY01000005.1"/>
</dbReference>
<dbReference type="PROSITE" id="PS51257">
    <property type="entry name" value="PROKAR_LIPOPROTEIN"/>
    <property type="match status" value="1"/>
</dbReference>
<dbReference type="GO" id="GO:0016787">
    <property type="term" value="F:hydrolase activity"/>
    <property type="evidence" value="ECO:0007669"/>
    <property type="project" value="InterPro"/>
</dbReference>